<dbReference type="InterPro" id="IPR022675">
    <property type="entry name" value="G6P_DH_C"/>
</dbReference>
<dbReference type="PRINTS" id="PR00079">
    <property type="entry name" value="G6PDHDRGNASE"/>
</dbReference>
<keyword evidence="10" id="KW-1185">Reference proteome</keyword>
<evidence type="ECO:0000256" key="2">
    <source>
        <dbReference type="ARBA" id="ARBA00009975"/>
    </source>
</evidence>
<dbReference type="Proteomes" id="UP001157125">
    <property type="component" value="Unassembled WGS sequence"/>
</dbReference>
<keyword evidence="4" id="KW-0521">NADP</keyword>
<dbReference type="SUPFAM" id="SSF51735">
    <property type="entry name" value="NAD(P)-binding Rossmann-fold domains"/>
    <property type="match status" value="1"/>
</dbReference>
<dbReference type="Gene3D" id="3.30.360.10">
    <property type="entry name" value="Dihydrodipicolinate Reductase, domain 2"/>
    <property type="match status" value="1"/>
</dbReference>
<evidence type="ECO:0000313" key="9">
    <source>
        <dbReference type="EMBL" id="GMA37309.1"/>
    </source>
</evidence>
<keyword evidence="5" id="KW-0560">Oxidoreductase</keyword>
<feature type="domain" description="Glucose-6-phosphate dehydrogenase NAD-binding" evidence="7">
    <location>
        <begin position="18"/>
        <end position="94"/>
    </location>
</feature>
<sequence>MTIRTPPRSRRLRDTLAECAHPTHYLAIPPSLFGTVVQGLKSVGLHEAARVVVEKPFGRDLASAKELNAVIRDAFDEDAIFRIDHFLGKEEIMNLLYFRFANAMFEPIWNRNYIKSVQITLAEDFGVRGRGAFYESAGALRDVVENHLFQIVALLTMEAPTYQGYGAVQAAKANVFNAMRPLTRQDYVRGQFIGYRDEDGVAADSDVETYAAVRLSIDSWRWAGVPFYLRTGKALAVSAGEVVVDFKRPPQALFNDAQDPDQHPNRLRFRLSPEGEIGLFVRVKAPGKEFVGHEQELLLPTESPLEREPYERLLADALHGDSALFTHEDSVEAAWRVVDAVLTDHAPAMRYAPGTWGPEEAAGRLIGDDGPWHNPVVRPDHSGH</sequence>
<evidence type="ECO:0000256" key="4">
    <source>
        <dbReference type="ARBA" id="ARBA00022857"/>
    </source>
</evidence>
<keyword evidence="6" id="KW-0119">Carbohydrate metabolism</keyword>
<evidence type="ECO:0000259" key="8">
    <source>
        <dbReference type="Pfam" id="PF02781"/>
    </source>
</evidence>
<dbReference type="InterPro" id="IPR036291">
    <property type="entry name" value="NAD(P)-bd_dom_sf"/>
</dbReference>
<feature type="domain" description="Glucose-6-phosphate dehydrogenase C-terminal" evidence="8">
    <location>
        <begin position="97"/>
        <end position="369"/>
    </location>
</feature>
<comment type="caution">
    <text evidence="9">The sequence shown here is derived from an EMBL/GenBank/DDBJ whole genome shotgun (WGS) entry which is preliminary data.</text>
</comment>
<dbReference type="RefSeq" id="WP_284329061.1">
    <property type="nucleotide sequence ID" value="NZ_BSUN01000001.1"/>
</dbReference>
<accession>A0ABQ6IHV0</accession>
<dbReference type="PROSITE" id="PS00069">
    <property type="entry name" value="G6P_DEHYDROGENASE"/>
    <property type="match status" value="1"/>
</dbReference>
<evidence type="ECO:0000313" key="10">
    <source>
        <dbReference type="Proteomes" id="UP001157125"/>
    </source>
</evidence>
<evidence type="ECO:0000256" key="5">
    <source>
        <dbReference type="ARBA" id="ARBA00023002"/>
    </source>
</evidence>
<dbReference type="InterPro" id="IPR022674">
    <property type="entry name" value="G6P_DH_NAD-bd"/>
</dbReference>
<dbReference type="Pfam" id="PF02781">
    <property type="entry name" value="G6PD_C"/>
    <property type="match status" value="1"/>
</dbReference>
<evidence type="ECO:0000259" key="7">
    <source>
        <dbReference type="Pfam" id="PF00479"/>
    </source>
</evidence>
<dbReference type="EMBL" id="BSUN01000001">
    <property type="protein sequence ID" value="GMA37309.1"/>
    <property type="molecule type" value="Genomic_DNA"/>
</dbReference>
<name>A0ABQ6IHV0_9MICO</name>
<proteinExistence type="inferred from homology"/>
<gene>
    <name evidence="9" type="primary">zwf</name>
    <name evidence="9" type="ORF">GCM10025876_35130</name>
</gene>
<dbReference type="InterPro" id="IPR019796">
    <property type="entry name" value="G6P_DH_AS"/>
</dbReference>
<protein>
    <submittedName>
        <fullName evidence="9">Glucose-6-phosphate 1-dehydrogenase</fullName>
    </submittedName>
</protein>
<dbReference type="NCBIfam" id="TIGR00871">
    <property type="entry name" value="zwf"/>
    <property type="match status" value="1"/>
</dbReference>
<comment type="similarity">
    <text evidence="2">Belongs to the glucose-6-phosphate dehydrogenase family.</text>
</comment>
<evidence type="ECO:0000256" key="3">
    <source>
        <dbReference type="ARBA" id="ARBA00022526"/>
    </source>
</evidence>
<keyword evidence="3" id="KW-0313">Glucose metabolism</keyword>
<organism evidence="9 10">
    <name type="scientific">Demequina litorisediminis</name>
    <dbReference type="NCBI Taxonomy" id="1849022"/>
    <lineage>
        <taxon>Bacteria</taxon>
        <taxon>Bacillati</taxon>
        <taxon>Actinomycetota</taxon>
        <taxon>Actinomycetes</taxon>
        <taxon>Micrococcales</taxon>
        <taxon>Demequinaceae</taxon>
        <taxon>Demequina</taxon>
    </lineage>
</organism>
<dbReference type="SUPFAM" id="SSF55347">
    <property type="entry name" value="Glyceraldehyde-3-phosphate dehydrogenase-like, C-terminal domain"/>
    <property type="match status" value="1"/>
</dbReference>
<evidence type="ECO:0000256" key="1">
    <source>
        <dbReference type="ARBA" id="ARBA00004937"/>
    </source>
</evidence>
<evidence type="ECO:0000256" key="6">
    <source>
        <dbReference type="ARBA" id="ARBA00023277"/>
    </source>
</evidence>
<dbReference type="PANTHER" id="PTHR23429:SF0">
    <property type="entry name" value="GLUCOSE-6-PHOSPHATE 1-DEHYDROGENASE"/>
    <property type="match status" value="1"/>
</dbReference>
<comment type="pathway">
    <text evidence="1">Carbohydrate degradation; pentose phosphate pathway; D-ribulose 5-phosphate from D-glucose 6-phosphate (oxidative stage): step 1/3.</text>
</comment>
<dbReference type="PANTHER" id="PTHR23429">
    <property type="entry name" value="GLUCOSE-6-PHOSPHATE 1-DEHYDROGENASE G6PD"/>
    <property type="match status" value="1"/>
</dbReference>
<dbReference type="InterPro" id="IPR001282">
    <property type="entry name" value="G6P_DH"/>
</dbReference>
<dbReference type="Gene3D" id="3.40.50.720">
    <property type="entry name" value="NAD(P)-binding Rossmann-like Domain"/>
    <property type="match status" value="1"/>
</dbReference>
<reference evidence="10" key="1">
    <citation type="journal article" date="2019" name="Int. J. Syst. Evol. Microbiol.">
        <title>The Global Catalogue of Microorganisms (GCM) 10K type strain sequencing project: providing services to taxonomists for standard genome sequencing and annotation.</title>
        <authorList>
            <consortium name="The Broad Institute Genomics Platform"/>
            <consortium name="The Broad Institute Genome Sequencing Center for Infectious Disease"/>
            <person name="Wu L."/>
            <person name="Ma J."/>
        </authorList>
    </citation>
    <scope>NUCLEOTIDE SEQUENCE [LARGE SCALE GENOMIC DNA]</scope>
    <source>
        <strain evidence="10">NBRC 112299</strain>
    </source>
</reference>
<dbReference type="Pfam" id="PF00479">
    <property type="entry name" value="G6PD_N"/>
    <property type="match status" value="1"/>
</dbReference>